<dbReference type="Pfam" id="PF13360">
    <property type="entry name" value="PQQ_2"/>
    <property type="match status" value="1"/>
</dbReference>
<organism evidence="3 4">
    <name type="scientific">Deinococcus sonorensis</name>
    <dbReference type="NCBI Taxonomy" id="309891"/>
    <lineage>
        <taxon>Bacteria</taxon>
        <taxon>Thermotogati</taxon>
        <taxon>Deinococcota</taxon>
        <taxon>Deinococci</taxon>
        <taxon>Deinococcales</taxon>
        <taxon>Deinococcaceae</taxon>
        <taxon>Deinococcus</taxon>
    </lineage>
</organism>
<dbReference type="InterPro" id="IPR018391">
    <property type="entry name" value="PQQ_b-propeller_rpt"/>
</dbReference>
<dbReference type="PANTHER" id="PTHR34512">
    <property type="entry name" value="CELL SURFACE PROTEIN"/>
    <property type="match status" value="1"/>
</dbReference>
<dbReference type="Gene3D" id="2.130.10.10">
    <property type="entry name" value="YVTN repeat-like/Quinoprotein amine dehydrogenase"/>
    <property type="match status" value="1"/>
</dbReference>
<name>A0ABV8YBJ2_9DEIO</name>
<dbReference type="Proteomes" id="UP001595939">
    <property type="component" value="Unassembled WGS sequence"/>
</dbReference>
<dbReference type="InterPro" id="IPR011047">
    <property type="entry name" value="Quinoprotein_ADH-like_sf"/>
</dbReference>
<accession>A0ABV8YBJ2</accession>
<protein>
    <submittedName>
        <fullName evidence="3">PQQ-binding-like beta-propeller repeat protein</fullName>
    </submittedName>
</protein>
<dbReference type="SUPFAM" id="SSF50998">
    <property type="entry name" value="Quinoprotein alcohol dehydrogenase-like"/>
    <property type="match status" value="1"/>
</dbReference>
<evidence type="ECO:0000259" key="2">
    <source>
        <dbReference type="Pfam" id="PF13360"/>
    </source>
</evidence>
<dbReference type="EMBL" id="JBHSEG010000008">
    <property type="protein sequence ID" value="MFC4455282.1"/>
    <property type="molecule type" value="Genomic_DNA"/>
</dbReference>
<feature type="chain" id="PRO_5045220107" evidence="1">
    <location>
        <begin position="22"/>
        <end position="405"/>
    </location>
</feature>
<dbReference type="PROSITE" id="PS51257">
    <property type="entry name" value="PROKAR_LIPOPROTEIN"/>
    <property type="match status" value="1"/>
</dbReference>
<feature type="signal peptide" evidence="1">
    <location>
        <begin position="1"/>
        <end position="21"/>
    </location>
</feature>
<feature type="domain" description="Pyrrolo-quinoline quinone repeat" evidence="2">
    <location>
        <begin position="202"/>
        <end position="379"/>
    </location>
</feature>
<proteinExistence type="predicted"/>
<dbReference type="RefSeq" id="WP_380129995.1">
    <property type="nucleotide sequence ID" value="NZ_JBHSEG010000008.1"/>
</dbReference>
<dbReference type="InterPro" id="IPR015943">
    <property type="entry name" value="WD40/YVTN_repeat-like_dom_sf"/>
</dbReference>
<dbReference type="PANTHER" id="PTHR34512:SF30">
    <property type="entry name" value="OUTER MEMBRANE PROTEIN ASSEMBLY FACTOR BAMB"/>
    <property type="match status" value="1"/>
</dbReference>
<keyword evidence="1" id="KW-0732">Signal</keyword>
<gene>
    <name evidence="3" type="ORF">ACFO0P_16005</name>
</gene>
<comment type="caution">
    <text evidence="3">The sequence shown here is derived from an EMBL/GenBank/DDBJ whole genome shotgun (WGS) entry which is preliminary data.</text>
</comment>
<evidence type="ECO:0000313" key="4">
    <source>
        <dbReference type="Proteomes" id="UP001595939"/>
    </source>
</evidence>
<evidence type="ECO:0000313" key="3">
    <source>
        <dbReference type="EMBL" id="MFC4455282.1"/>
    </source>
</evidence>
<keyword evidence="4" id="KW-1185">Reference proteome</keyword>
<dbReference type="SMART" id="SM00564">
    <property type="entry name" value="PQQ"/>
    <property type="match status" value="5"/>
</dbReference>
<dbReference type="Gene3D" id="2.40.10.480">
    <property type="match status" value="1"/>
</dbReference>
<reference evidence="4" key="1">
    <citation type="journal article" date="2019" name="Int. J. Syst. Evol. Microbiol.">
        <title>The Global Catalogue of Microorganisms (GCM) 10K type strain sequencing project: providing services to taxonomists for standard genome sequencing and annotation.</title>
        <authorList>
            <consortium name="The Broad Institute Genomics Platform"/>
            <consortium name="The Broad Institute Genome Sequencing Center for Infectious Disease"/>
            <person name="Wu L."/>
            <person name="Ma J."/>
        </authorList>
    </citation>
    <scope>NUCLEOTIDE SEQUENCE [LARGE SCALE GENOMIC DNA]</scope>
    <source>
        <strain evidence="4">CCUG 39970</strain>
    </source>
</reference>
<dbReference type="InterPro" id="IPR002372">
    <property type="entry name" value="PQQ_rpt_dom"/>
</dbReference>
<evidence type="ECO:0000256" key="1">
    <source>
        <dbReference type="SAM" id="SignalP"/>
    </source>
</evidence>
<sequence>MTRVRAVLRPSLLALATLLLAACAQEDVEPGTTPPPGVSRFVPAWHLQQPGEGASALVHGLLLTDSLDTQATSTVKTIAAVDVATHTLAWNVPTAPGRIDSVRPSFTALGDHIVALVLDRSHYAGRLVVYSRQGAVLRTIPLPNTYVATITDVGPRVVGDQLLVADGAHLYAYDAASLTTDAPILRWQKLINTAQTGSVQISGLDADADGNLYIGTITNEVISFTADGRQRWNVSTSTSPYAGHAPFSLVLDNGRLFVESQDEGLQAYDLATGKTLWNNPADLLKACLGAPTSTASYLVAGGGKVYAGLFGGDCLPAYNESDGSLAWSFTPNYRQTFLSRPTYVNGVLYATNGRTYALDTATGKLLAQGTEDIPAAAGTYLPYDPVQGEVYVWGGQTLYAYKTLR</sequence>